<protein>
    <submittedName>
        <fullName evidence="1">Uncharacterized protein</fullName>
    </submittedName>
</protein>
<dbReference type="AlphaFoldDB" id="A0A7C0Y5N4"/>
<proteinExistence type="predicted"/>
<accession>A0A7C0Y5N4</accession>
<evidence type="ECO:0000313" key="1">
    <source>
        <dbReference type="EMBL" id="HDD44468.1"/>
    </source>
</evidence>
<dbReference type="EMBL" id="DRBS01000244">
    <property type="protein sequence ID" value="HDD44468.1"/>
    <property type="molecule type" value="Genomic_DNA"/>
</dbReference>
<dbReference type="Proteomes" id="UP000886289">
    <property type="component" value="Unassembled WGS sequence"/>
</dbReference>
<reference evidence="1" key="1">
    <citation type="journal article" date="2020" name="mSystems">
        <title>Genome- and Community-Level Interaction Insights into Carbon Utilization and Element Cycling Functions of Hydrothermarchaeota in Hydrothermal Sediment.</title>
        <authorList>
            <person name="Zhou Z."/>
            <person name="Liu Y."/>
            <person name="Xu W."/>
            <person name="Pan J."/>
            <person name="Luo Z.H."/>
            <person name="Li M."/>
        </authorList>
    </citation>
    <scope>NUCLEOTIDE SEQUENCE [LARGE SCALE GENOMIC DNA]</scope>
    <source>
        <strain evidence="1">HyVt-233</strain>
    </source>
</reference>
<comment type="caution">
    <text evidence="1">The sequence shown here is derived from an EMBL/GenBank/DDBJ whole genome shotgun (WGS) entry which is preliminary data.</text>
</comment>
<name>A0A7C0Y5N4_DESA2</name>
<organism evidence="1">
    <name type="scientific">Desulfofervidus auxilii</name>
    <dbReference type="NCBI Taxonomy" id="1621989"/>
    <lineage>
        <taxon>Bacteria</taxon>
        <taxon>Pseudomonadati</taxon>
        <taxon>Thermodesulfobacteriota</taxon>
        <taxon>Candidatus Desulfofervidia</taxon>
        <taxon>Candidatus Desulfofervidales</taxon>
        <taxon>Candidatus Desulfofervidaceae</taxon>
        <taxon>Candidatus Desulfofervidus</taxon>
    </lineage>
</organism>
<gene>
    <name evidence="1" type="ORF">ENG63_06380</name>
</gene>
<sequence>MKLKELEKNILEKINLNLKKFEALDDAIIETIENLSEDFYFLNHYTSWPDGRGGDILSAHFKIDNKYYCCMFYDENLINLKEITKEIYEKDNPFN</sequence>